<sequence>MDKVYTTPVKSKPSNSENFEVTYVDGDGAVIHGLVKQITYSDFQVYIKEKDVIIHCTKDEDGTLSCKLNSHGNPGWVDGVSGEVAKKLR</sequence>
<gene>
    <name evidence="1" type="ORF">ACFSJU_00175</name>
</gene>
<proteinExistence type="predicted"/>
<reference evidence="2" key="1">
    <citation type="journal article" date="2019" name="Int. J. Syst. Evol. Microbiol.">
        <title>The Global Catalogue of Microorganisms (GCM) 10K type strain sequencing project: providing services to taxonomists for standard genome sequencing and annotation.</title>
        <authorList>
            <consortium name="The Broad Institute Genomics Platform"/>
            <consortium name="The Broad Institute Genome Sequencing Center for Infectious Disease"/>
            <person name="Wu L."/>
            <person name="Ma J."/>
        </authorList>
    </citation>
    <scope>NUCLEOTIDE SEQUENCE [LARGE SCALE GENOMIC DNA]</scope>
    <source>
        <strain evidence="2">KCTC 42217</strain>
    </source>
</reference>
<dbReference type="EMBL" id="JBHUHZ010000001">
    <property type="protein sequence ID" value="MFD2160794.1"/>
    <property type="molecule type" value="Genomic_DNA"/>
</dbReference>
<dbReference type="RefSeq" id="WP_255902074.1">
    <property type="nucleotide sequence ID" value="NZ_JAFMZO010000002.1"/>
</dbReference>
<name>A0ABW4ZFZ6_9SPHI</name>
<evidence type="ECO:0000313" key="2">
    <source>
        <dbReference type="Proteomes" id="UP001597387"/>
    </source>
</evidence>
<protein>
    <submittedName>
        <fullName evidence="1">Uncharacterized protein</fullName>
    </submittedName>
</protein>
<keyword evidence="2" id="KW-1185">Reference proteome</keyword>
<organism evidence="1 2">
    <name type="scientific">Paradesertivirga mongoliensis</name>
    <dbReference type="NCBI Taxonomy" id="2100740"/>
    <lineage>
        <taxon>Bacteria</taxon>
        <taxon>Pseudomonadati</taxon>
        <taxon>Bacteroidota</taxon>
        <taxon>Sphingobacteriia</taxon>
        <taxon>Sphingobacteriales</taxon>
        <taxon>Sphingobacteriaceae</taxon>
        <taxon>Paradesertivirga</taxon>
    </lineage>
</organism>
<evidence type="ECO:0000313" key="1">
    <source>
        <dbReference type="EMBL" id="MFD2160794.1"/>
    </source>
</evidence>
<accession>A0ABW4ZFZ6</accession>
<dbReference type="Proteomes" id="UP001597387">
    <property type="component" value="Unassembled WGS sequence"/>
</dbReference>
<comment type="caution">
    <text evidence="1">The sequence shown here is derived from an EMBL/GenBank/DDBJ whole genome shotgun (WGS) entry which is preliminary data.</text>
</comment>